<dbReference type="EMBL" id="CP159204">
    <property type="protein sequence ID" value="XCF16865.1"/>
    <property type="molecule type" value="Genomic_DNA"/>
</dbReference>
<proteinExistence type="predicted"/>
<reference evidence="1" key="1">
    <citation type="submission" date="2024-06" db="EMBL/GenBank/DDBJ databases">
        <title>Genome Sequence of an extremely halophilic archaeon isolated from Permian era halite, Salado Formation, Carlsbad, New Mexico: Halobacterium sp. strain NMX12-1.</title>
        <authorList>
            <person name="Sotoa L."/>
            <person name="DasSarma P."/>
            <person name="Anton B.P."/>
            <person name="Vincze T."/>
            <person name="Verma I."/>
            <person name="Eralp B."/>
            <person name="Powers D.W."/>
            <person name="Dozier B.L."/>
            <person name="Roberts R.J."/>
            <person name="DasSarma S."/>
        </authorList>
    </citation>
    <scope>NUCLEOTIDE SEQUENCE</scope>
    <source>
        <strain evidence="1">NMX12-1</strain>
    </source>
</reference>
<sequence length="192" mass="21426">MFDQLQETVTQQTGAQMFDRFRPQMQALSQVVAQRERAQLELAQRLADASDADVSVDELPDVEERATQLETMAERASQADLVGWYFEEFAPDHLDNSEKAVAYAGLNDDEWGNQKEAWAKNYRSTSPEAKSFSDDDLAAVHVENTFGVPLEEFEANVVDFRPSEAIQDVLTTNLRTVEAVMATVAEDMEGGA</sequence>
<accession>A0AAU8CDB9</accession>
<gene>
    <name evidence="1" type="ORF">ABSL23_02325</name>
</gene>
<dbReference type="AlphaFoldDB" id="A0AAU8CDB9"/>
<dbReference type="RefSeq" id="WP_353634610.1">
    <property type="nucleotide sequence ID" value="NZ_CP159204.1"/>
</dbReference>
<name>A0AAU8CDB9_9EURY</name>
<evidence type="ECO:0000313" key="1">
    <source>
        <dbReference type="EMBL" id="XCF16865.1"/>
    </source>
</evidence>
<protein>
    <submittedName>
        <fullName evidence="1">Uncharacterized protein</fullName>
    </submittedName>
</protein>
<organism evidence="1">
    <name type="scientific">Halobacterium sp. NMX12-1</name>
    <dbReference type="NCBI Taxonomy" id="3166650"/>
    <lineage>
        <taxon>Archaea</taxon>
        <taxon>Methanobacteriati</taxon>
        <taxon>Methanobacteriota</taxon>
        <taxon>Stenosarchaea group</taxon>
        <taxon>Halobacteria</taxon>
        <taxon>Halobacteriales</taxon>
        <taxon>Halobacteriaceae</taxon>
        <taxon>Halobacterium</taxon>
    </lineage>
</organism>
<dbReference type="GeneID" id="91107948"/>
<dbReference type="KEGG" id="hanx:ABSL23_02325"/>